<evidence type="ECO:0000313" key="2">
    <source>
        <dbReference type="EMBL" id="CAE0708132.1"/>
    </source>
</evidence>
<dbReference type="AlphaFoldDB" id="A0A7S4A9L3"/>
<organism evidence="2">
    <name type="scientific">Pseudo-nitzschia australis</name>
    <dbReference type="NCBI Taxonomy" id="44445"/>
    <lineage>
        <taxon>Eukaryota</taxon>
        <taxon>Sar</taxon>
        <taxon>Stramenopiles</taxon>
        <taxon>Ochrophyta</taxon>
        <taxon>Bacillariophyta</taxon>
        <taxon>Bacillariophyceae</taxon>
        <taxon>Bacillariophycidae</taxon>
        <taxon>Bacillariales</taxon>
        <taxon>Bacillariaceae</taxon>
        <taxon>Pseudo-nitzschia</taxon>
    </lineage>
</organism>
<evidence type="ECO:0000256" key="1">
    <source>
        <dbReference type="SAM" id="MobiDB-lite"/>
    </source>
</evidence>
<proteinExistence type="predicted"/>
<reference evidence="2" key="1">
    <citation type="submission" date="2021-01" db="EMBL/GenBank/DDBJ databases">
        <authorList>
            <person name="Corre E."/>
            <person name="Pelletier E."/>
            <person name="Niang G."/>
            <person name="Scheremetjew M."/>
            <person name="Finn R."/>
            <person name="Kale V."/>
            <person name="Holt S."/>
            <person name="Cochrane G."/>
            <person name="Meng A."/>
            <person name="Brown T."/>
            <person name="Cohen L."/>
        </authorList>
    </citation>
    <scope>NUCLEOTIDE SEQUENCE</scope>
    <source>
        <strain evidence="2">10249 10 AB</strain>
    </source>
</reference>
<feature type="region of interest" description="Disordered" evidence="1">
    <location>
        <begin position="208"/>
        <end position="253"/>
    </location>
</feature>
<protein>
    <submittedName>
        <fullName evidence="2">Uncharacterized protein</fullName>
    </submittedName>
</protein>
<name>A0A7S4A9L3_9STRA</name>
<feature type="compositionally biased region" description="Polar residues" evidence="1">
    <location>
        <begin position="208"/>
        <end position="217"/>
    </location>
</feature>
<accession>A0A7S4A9L3</accession>
<dbReference type="EMBL" id="HBIX01001117">
    <property type="protein sequence ID" value="CAE0708132.1"/>
    <property type="molecule type" value="Transcribed_RNA"/>
</dbReference>
<gene>
    <name evidence="2" type="ORF">PAUS00366_LOCUS852</name>
</gene>
<sequence length="253" mass="29355">MAIYKRSNEEQMDSPRSVRARCFHFFDHTKNYQIPSILKSGSQMRFTKYHPARDEPYESPTPVLSTESQSPSERILKIMMPHDILDDDSAIPSSFSPPSNILLKKKSKIDYRELSYNNECQREVQRERVRFHSKVLVMKIPSRLRYPESMKRNMWCSLSEIARSAQRNTIEFSSEGWDWRNAVEEDSMYIHPKTGQYVHPVHVRRACSSTSSKSTTPEVDEQEKVSTVMEANSEVVNDDTGASSTDRAQLEHE</sequence>